<feature type="domain" description="ABM" evidence="1">
    <location>
        <begin position="2"/>
        <end position="94"/>
    </location>
</feature>
<evidence type="ECO:0000313" key="2">
    <source>
        <dbReference type="EMBL" id="MFA9460178.1"/>
    </source>
</evidence>
<dbReference type="Pfam" id="PF03992">
    <property type="entry name" value="ABM"/>
    <property type="match status" value="1"/>
</dbReference>
<proteinExistence type="predicted"/>
<dbReference type="EMBL" id="JBGUAW010000003">
    <property type="protein sequence ID" value="MFA9460178.1"/>
    <property type="molecule type" value="Genomic_DNA"/>
</dbReference>
<dbReference type="InterPro" id="IPR050404">
    <property type="entry name" value="Heme-degrading_MO"/>
</dbReference>
<dbReference type="Proteomes" id="UP001575181">
    <property type="component" value="Unassembled WGS sequence"/>
</dbReference>
<gene>
    <name evidence="2" type="ORF">ACERLL_05000</name>
</gene>
<dbReference type="InterPro" id="IPR007138">
    <property type="entry name" value="ABM_dom"/>
</dbReference>
<dbReference type="InterPro" id="IPR011008">
    <property type="entry name" value="Dimeric_a/b-barrel"/>
</dbReference>
<keyword evidence="2" id="KW-0560">Oxidoreductase</keyword>
<dbReference type="PROSITE" id="PS51725">
    <property type="entry name" value="ABM"/>
    <property type="match status" value="1"/>
</dbReference>
<organism evidence="2 3">
    <name type="scientific">Thiohalorhabdus methylotrophus</name>
    <dbReference type="NCBI Taxonomy" id="3242694"/>
    <lineage>
        <taxon>Bacteria</taxon>
        <taxon>Pseudomonadati</taxon>
        <taxon>Pseudomonadota</taxon>
        <taxon>Gammaproteobacteria</taxon>
        <taxon>Thiohalorhabdales</taxon>
        <taxon>Thiohalorhabdaceae</taxon>
        <taxon>Thiohalorhabdus</taxon>
    </lineage>
</organism>
<sequence>MIVVANRIPVAEGWEEAFEERFRHRAGQVESQPGFVRMEILRPKESEPYVVKTYWESEAAFRAWTESEDFRAAHADPPPREMFAGSNQMEIHEVALSQEPE</sequence>
<reference evidence="2 3" key="1">
    <citation type="submission" date="2024-08" db="EMBL/GenBank/DDBJ databases">
        <title>Whole-genome sequencing of halo(alkali)philic microorganisms from hypersaline lakes.</title>
        <authorList>
            <person name="Sorokin D.Y."/>
            <person name="Merkel A.Y."/>
            <person name="Messina E."/>
            <person name="Yakimov M."/>
        </authorList>
    </citation>
    <scope>NUCLEOTIDE SEQUENCE [LARGE SCALE GENOMIC DNA]</scope>
    <source>
        <strain evidence="2 3">Cl-TMA</strain>
    </source>
</reference>
<dbReference type="RefSeq" id="WP_373654964.1">
    <property type="nucleotide sequence ID" value="NZ_JBGUAW010000003.1"/>
</dbReference>
<comment type="caution">
    <text evidence="2">The sequence shown here is derived from an EMBL/GenBank/DDBJ whole genome shotgun (WGS) entry which is preliminary data.</text>
</comment>
<accession>A0ABV4TUF8</accession>
<evidence type="ECO:0000313" key="3">
    <source>
        <dbReference type="Proteomes" id="UP001575181"/>
    </source>
</evidence>
<dbReference type="Gene3D" id="3.30.70.100">
    <property type="match status" value="1"/>
</dbReference>
<keyword evidence="3" id="KW-1185">Reference proteome</keyword>
<keyword evidence="2" id="KW-0503">Monooxygenase</keyword>
<protein>
    <submittedName>
        <fullName evidence="2">Antibiotic biosynthesis monooxygenase</fullName>
        <ecNumber evidence="2">1.14.-.-</ecNumber>
    </submittedName>
</protein>
<dbReference type="GO" id="GO:0004497">
    <property type="term" value="F:monooxygenase activity"/>
    <property type="evidence" value="ECO:0007669"/>
    <property type="project" value="UniProtKB-KW"/>
</dbReference>
<dbReference type="PANTHER" id="PTHR34474">
    <property type="entry name" value="SIGNAL TRANSDUCTION PROTEIN TRAP"/>
    <property type="match status" value="1"/>
</dbReference>
<dbReference type="SUPFAM" id="SSF54909">
    <property type="entry name" value="Dimeric alpha+beta barrel"/>
    <property type="match status" value="1"/>
</dbReference>
<dbReference type="EC" id="1.14.-.-" evidence="2"/>
<name>A0ABV4TUF8_9GAMM</name>
<dbReference type="PANTHER" id="PTHR34474:SF2">
    <property type="entry name" value="SIGNAL TRANSDUCTION PROTEIN TRAP"/>
    <property type="match status" value="1"/>
</dbReference>
<evidence type="ECO:0000259" key="1">
    <source>
        <dbReference type="PROSITE" id="PS51725"/>
    </source>
</evidence>